<gene>
    <name evidence="5" type="ORF">AMR76_11285</name>
</gene>
<evidence type="ECO:0000313" key="5">
    <source>
        <dbReference type="EMBL" id="KQH85857.1"/>
    </source>
</evidence>
<accession>A0A0Q2MCR1</accession>
<protein>
    <submittedName>
        <fullName evidence="5">AraC family transcriptional regulator</fullName>
    </submittedName>
</protein>
<keyword evidence="6" id="KW-1185">Reference proteome</keyword>
<dbReference type="AlphaFoldDB" id="A0A0Q2MCR1"/>
<dbReference type="InterPro" id="IPR050959">
    <property type="entry name" value="MarA-like"/>
</dbReference>
<dbReference type="EMBL" id="LKHS01000009">
    <property type="protein sequence ID" value="KQH85857.1"/>
    <property type="molecule type" value="Genomic_DNA"/>
</dbReference>
<dbReference type="PANTHER" id="PTHR47504">
    <property type="entry name" value="RIGHT ORIGIN-BINDING PROTEIN"/>
    <property type="match status" value="1"/>
</dbReference>
<proteinExistence type="predicted"/>
<dbReference type="GO" id="GO:0043565">
    <property type="term" value="F:sequence-specific DNA binding"/>
    <property type="evidence" value="ECO:0007669"/>
    <property type="project" value="InterPro"/>
</dbReference>
<dbReference type="Gene3D" id="3.20.80.10">
    <property type="entry name" value="Regulatory factor, effector binding domain"/>
    <property type="match status" value="1"/>
</dbReference>
<dbReference type="InterPro" id="IPR011256">
    <property type="entry name" value="Reg_factor_effector_dom_sf"/>
</dbReference>
<dbReference type="InterPro" id="IPR020449">
    <property type="entry name" value="Tscrpt_reg_AraC-type_HTH"/>
</dbReference>
<evidence type="ECO:0000256" key="3">
    <source>
        <dbReference type="ARBA" id="ARBA00023163"/>
    </source>
</evidence>
<dbReference type="InterPro" id="IPR018060">
    <property type="entry name" value="HTH_AraC"/>
</dbReference>
<name>A0A0Q2MCR1_VIBFU</name>
<evidence type="ECO:0000256" key="1">
    <source>
        <dbReference type="ARBA" id="ARBA00023015"/>
    </source>
</evidence>
<dbReference type="SUPFAM" id="SSF55136">
    <property type="entry name" value="Probable bacterial effector-binding domain"/>
    <property type="match status" value="1"/>
</dbReference>
<keyword evidence="1" id="KW-0805">Transcription regulation</keyword>
<dbReference type="PROSITE" id="PS00041">
    <property type="entry name" value="HTH_ARAC_FAMILY_1"/>
    <property type="match status" value="1"/>
</dbReference>
<evidence type="ECO:0000256" key="2">
    <source>
        <dbReference type="ARBA" id="ARBA00023125"/>
    </source>
</evidence>
<evidence type="ECO:0000313" key="6">
    <source>
        <dbReference type="Proteomes" id="UP000051221"/>
    </source>
</evidence>
<dbReference type="RefSeq" id="WP_055466126.1">
    <property type="nucleotide sequence ID" value="NZ_CP119521.1"/>
</dbReference>
<dbReference type="GO" id="GO:0003700">
    <property type="term" value="F:DNA-binding transcription factor activity"/>
    <property type="evidence" value="ECO:0007669"/>
    <property type="project" value="InterPro"/>
</dbReference>
<feature type="domain" description="HTH araC/xylS-type" evidence="4">
    <location>
        <begin position="12"/>
        <end position="110"/>
    </location>
</feature>
<dbReference type="InterPro" id="IPR029442">
    <property type="entry name" value="GyrI-like"/>
</dbReference>
<dbReference type="Proteomes" id="UP000051221">
    <property type="component" value="Unassembled WGS sequence"/>
</dbReference>
<dbReference type="InterPro" id="IPR009057">
    <property type="entry name" value="Homeodomain-like_sf"/>
</dbReference>
<dbReference type="Pfam" id="PF06445">
    <property type="entry name" value="GyrI-like"/>
    <property type="match status" value="1"/>
</dbReference>
<evidence type="ECO:0000259" key="4">
    <source>
        <dbReference type="PROSITE" id="PS01124"/>
    </source>
</evidence>
<dbReference type="InParanoid" id="A0A0Q2MCR1"/>
<reference evidence="5 6" key="1">
    <citation type="submission" date="2015-08" db="EMBL/GenBank/DDBJ databases">
        <title>Antibacterial properties of a collection of Vibrionaceae strains.</title>
        <authorList>
            <person name="Giubergia S."/>
        </authorList>
    </citation>
    <scope>NUCLEOTIDE SEQUENCE [LARGE SCALE GENOMIC DNA]</scope>
    <source>
        <strain evidence="5 6">S0821</strain>
    </source>
</reference>
<dbReference type="InterPro" id="IPR018062">
    <property type="entry name" value="HTH_AraC-typ_CS"/>
</dbReference>
<dbReference type="PROSITE" id="PS01124">
    <property type="entry name" value="HTH_ARAC_FAMILY_2"/>
    <property type="match status" value="1"/>
</dbReference>
<keyword evidence="3" id="KW-0804">Transcription</keyword>
<dbReference type="SUPFAM" id="SSF46689">
    <property type="entry name" value="Homeodomain-like"/>
    <property type="match status" value="2"/>
</dbReference>
<keyword evidence="2" id="KW-0238">DNA-binding</keyword>
<dbReference type="SMART" id="SM00871">
    <property type="entry name" value="AraC_E_bind"/>
    <property type="match status" value="1"/>
</dbReference>
<dbReference type="SMART" id="SM00342">
    <property type="entry name" value="HTH_ARAC"/>
    <property type="match status" value="1"/>
</dbReference>
<dbReference type="Gene3D" id="1.10.10.60">
    <property type="entry name" value="Homeodomain-like"/>
    <property type="match status" value="2"/>
</dbReference>
<sequence>MTRPSSSFNRICKLLDYIHAHLDQPLSLDDLAQQSCWSRWQLQRVFQSETGLTVANYVRELKLSEAAEALIHGSARVIDIALANGFSSEISFSRAFRQHFGLSPRDYRKLGRHTGLRKPLQLAQRTPPVSQTPQLMQVRVESAESETFYGLATPIRGLLAAAPDFAEQVPSVWAQFTPLMAHQTPQPLTGVIDVTAAADNDHALIYWATSTLPVSGAERVTVPAQTYAVVKHRGPIALLPQTLAWFIFDWLPQSIYRGVDGFELERYPAGYDGTAVHAEMDYWLPIEIA</sequence>
<organism evidence="5 6">
    <name type="scientific">Vibrio furnissii</name>
    <dbReference type="NCBI Taxonomy" id="29494"/>
    <lineage>
        <taxon>Bacteria</taxon>
        <taxon>Pseudomonadati</taxon>
        <taxon>Pseudomonadota</taxon>
        <taxon>Gammaproteobacteria</taxon>
        <taxon>Vibrionales</taxon>
        <taxon>Vibrionaceae</taxon>
        <taxon>Vibrio</taxon>
    </lineage>
</organism>
<comment type="caution">
    <text evidence="5">The sequence shown here is derived from an EMBL/GenBank/DDBJ whole genome shotgun (WGS) entry which is preliminary data.</text>
</comment>
<dbReference type="PRINTS" id="PR00032">
    <property type="entry name" value="HTHARAC"/>
</dbReference>
<dbReference type="InterPro" id="IPR010499">
    <property type="entry name" value="AraC_E-bd"/>
</dbReference>
<dbReference type="Pfam" id="PF12833">
    <property type="entry name" value="HTH_18"/>
    <property type="match status" value="1"/>
</dbReference>
<dbReference type="PANTHER" id="PTHR47504:SF5">
    <property type="entry name" value="RIGHT ORIGIN-BINDING PROTEIN"/>
    <property type="match status" value="1"/>
</dbReference>